<keyword evidence="1" id="KW-0805">Transcription regulation</keyword>
<dbReference type="PANTHER" id="PTHR31069:SF25">
    <property type="entry name" value="TRANSCRIPTION FACTOR, PUTATIVE (EUROFUNG)-RELATED"/>
    <property type="match status" value="1"/>
</dbReference>
<evidence type="ECO:0000256" key="2">
    <source>
        <dbReference type="ARBA" id="ARBA00023125"/>
    </source>
</evidence>
<evidence type="ECO:0000313" key="6">
    <source>
        <dbReference type="EMBL" id="VUC25696.1"/>
    </source>
</evidence>
<evidence type="ECO:0000256" key="1">
    <source>
        <dbReference type="ARBA" id="ARBA00023015"/>
    </source>
</evidence>
<keyword evidence="4" id="KW-0539">Nucleus</keyword>
<gene>
    <name evidence="6" type="ORF">CLO192961_LOCUS174685</name>
</gene>
<feature type="compositionally biased region" description="Polar residues" evidence="5">
    <location>
        <begin position="69"/>
        <end position="83"/>
    </location>
</feature>
<evidence type="ECO:0000256" key="4">
    <source>
        <dbReference type="ARBA" id="ARBA00023242"/>
    </source>
</evidence>
<dbReference type="InterPro" id="IPR050675">
    <property type="entry name" value="OAF3"/>
</dbReference>
<dbReference type="Proteomes" id="UP000766486">
    <property type="component" value="Unassembled WGS sequence"/>
</dbReference>
<keyword evidence="3" id="KW-0804">Transcription</keyword>
<evidence type="ECO:0000256" key="5">
    <source>
        <dbReference type="SAM" id="MobiDB-lite"/>
    </source>
</evidence>
<keyword evidence="2" id="KW-0238">DNA-binding</keyword>
<organism evidence="6 7">
    <name type="scientific">Bionectria ochroleuca</name>
    <name type="common">Gliocladium roseum</name>
    <dbReference type="NCBI Taxonomy" id="29856"/>
    <lineage>
        <taxon>Eukaryota</taxon>
        <taxon>Fungi</taxon>
        <taxon>Dikarya</taxon>
        <taxon>Ascomycota</taxon>
        <taxon>Pezizomycotina</taxon>
        <taxon>Sordariomycetes</taxon>
        <taxon>Hypocreomycetidae</taxon>
        <taxon>Hypocreales</taxon>
        <taxon>Bionectriaceae</taxon>
        <taxon>Clonostachys</taxon>
    </lineage>
</organism>
<dbReference type="InterPro" id="IPR021858">
    <property type="entry name" value="Fun_TF"/>
</dbReference>
<evidence type="ECO:0008006" key="8">
    <source>
        <dbReference type="Google" id="ProtNLM"/>
    </source>
</evidence>
<name>A0ABY6U3U6_BIOOC</name>
<protein>
    <recommendedName>
        <fullName evidence="8">Transcription factor domain-containing protein</fullName>
    </recommendedName>
</protein>
<keyword evidence="7" id="KW-1185">Reference proteome</keyword>
<dbReference type="EMBL" id="CABFNS010000739">
    <property type="protein sequence ID" value="VUC25696.1"/>
    <property type="molecule type" value="Genomic_DNA"/>
</dbReference>
<dbReference type="Pfam" id="PF11951">
    <property type="entry name" value="Fungal_trans_2"/>
    <property type="match status" value="1"/>
</dbReference>
<feature type="region of interest" description="Disordered" evidence="5">
    <location>
        <begin position="69"/>
        <end position="90"/>
    </location>
</feature>
<sequence length="685" mass="75970">MKTRQINMQDGSYIPSMCQSLLATRPSSLATTLTEVDDESKTFEARASGEFSVGPFGVFKINHIKSAETSPSSRPAISEQVRTPDTAGPVAEPLPFISRFPSPEDGLSGPVDFLQWADLFTWDEDISGINITQPSNFAPCALDTVIAETWTWPIGQEIDTECDVINNSDSNLQQGSHDPLWPEMDLVVDAPMLFRHFNDHVIDQMGSLPIHEKSAWRILNLSSALMTLNEMTILLTNRKEIKHAPLANFFAVIAVSAFHLSLNFASFPNTSRTVAHWKRLTNQAYAAAKLHINLTLEKESLAPGKAKYKDQLMAINATLATAVLSGNERDSRRYLTEMERVIRLRGLTGKGISRRARLLHQVYAWMRIVSESTNVLHEDSTFDEDTSDSNHNSDPGRSFPRAPTHHYHHSVQVMPTRHHDVTLDNFLRLEPRVPSGLGLNPHVQKEDNSDSSVGDIHMPDARQDRDSVCMQIYGVPETWLSLVSQTTRLANVMERLTVSKSPLDAEHLASLQPRASRLENTICTFVSNNQTTNTTESGMSDTNRPHMHMLKALNSALMIYFYRRVRNINPWAMRHDISDVIESLEEFDSSLGQNGLLGPGTAWAAFVAGAEAMTARQRGQIVAWLDAASAKSGFRLEGDPRRDVETARRAYLPRREDWNADGAGVPNVDGGLSSASSVAAAVLGP</sequence>
<dbReference type="PANTHER" id="PTHR31069">
    <property type="entry name" value="OLEATE-ACTIVATED TRANSCRIPTION FACTOR 1-RELATED"/>
    <property type="match status" value="1"/>
</dbReference>
<comment type="caution">
    <text evidence="6">The sequence shown here is derived from an EMBL/GenBank/DDBJ whole genome shotgun (WGS) entry which is preliminary data.</text>
</comment>
<feature type="region of interest" description="Disordered" evidence="5">
    <location>
        <begin position="379"/>
        <end position="404"/>
    </location>
</feature>
<evidence type="ECO:0000313" key="7">
    <source>
        <dbReference type="Proteomes" id="UP000766486"/>
    </source>
</evidence>
<evidence type="ECO:0000256" key="3">
    <source>
        <dbReference type="ARBA" id="ARBA00023163"/>
    </source>
</evidence>
<reference evidence="6 7" key="1">
    <citation type="submission" date="2019-06" db="EMBL/GenBank/DDBJ databases">
        <authorList>
            <person name="Broberg M."/>
        </authorList>
    </citation>
    <scope>NUCLEOTIDE SEQUENCE [LARGE SCALE GENOMIC DNA]</scope>
</reference>
<accession>A0ABY6U3U6</accession>
<proteinExistence type="predicted"/>